<reference evidence="3 4" key="1">
    <citation type="submission" date="2019-10" db="EMBL/GenBank/DDBJ databases">
        <title>Cognatihalovulum marinum gen. nov. sp. nov., a new member of the family Rhodobacteraceae isolated from deep seawater of the Northwest Indian Ocean.</title>
        <authorList>
            <person name="Ruan C."/>
            <person name="Wang J."/>
            <person name="Zheng X."/>
            <person name="Song L."/>
            <person name="Zhu Y."/>
            <person name="Huang Y."/>
            <person name="Lu Z."/>
            <person name="Du W."/>
            <person name="Huang L."/>
            <person name="Dai X."/>
        </authorList>
    </citation>
    <scope>NUCLEOTIDE SEQUENCE [LARGE SCALE GENOMIC DNA]</scope>
    <source>
        <strain evidence="3 4">2CG4</strain>
    </source>
</reference>
<dbReference type="GO" id="GO:0003677">
    <property type="term" value="F:DNA binding"/>
    <property type="evidence" value="ECO:0007669"/>
    <property type="project" value="InterPro"/>
</dbReference>
<name>A0A6L5Z3U1_9RHOB</name>
<evidence type="ECO:0000256" key="1">
    <source>
        <dbReference type="ARBA" id="ARBA00023172"/>
    </source>
</evidence>
<dbReference type="InterPro" id="IPR011010">
    <property type="entry name" value="DNA_brk_join_enz"/>
</dbReference>
<dbReference type="SUPFAM" id="SSF56349">
    <property type="entry name" value="DNA breaking-rejoining enzymes"/>
    <property type="match status" value="1"/>
</dbReference>
<comment type="caution">
    <text evidence="3">The sequence shown here is derived from an EMBL/GenBank/DDBJ whole genome shotgun (WGS) entry which is preliminary data.</text>
</comment>
<dbReference type="AlphaFoldDB" id="A0A6L5Z3U1"/>
<dbReference type="GO" id="GO:0006310">
    <property type="term" value="P:DNA recombination"/>
    <property type="evidence" value="ECO:0007669"/>
    <property type="project" value="UniProtKB-KW"/>
</dbReference>
<accession>A0A6L5Z3U1</accession>
<feature type="domain" description="Tyr recombinase" evidence="2">
    <location>
        <begin position="26"/>
        <end position="105"/>
    </location>
</feature>
<gene>
    <name evidence="3" type="ORF">GE300_16900</name>
</gene>
<keyword evidence="4" id="KW-1185">Reference proteome</keyword>
<evidence type="ECO:0000313" key="3">
    <source>
        <dbReference type="EMBL" id="MSU91261.1"/>
    </source>
</evidence>
<protein>
    <submittedName>
        <fullName evidence="3">Tyrosine-type recombinase/integrase</fullName>
    </submittedName>
</protein>
<evidence type="ECO:0000313" key="4">
    <source>
        <dbReference type="Proteomes" id="UP000474957"/>
    </source>
</evidence>
<dbReference type="InterPro" id="IPR002104">
    <property type="entry name" value="Integrase_catalytic"/>
</dbReference>
<dbReference type="Proteomes" id="UP000474957">
    <property type="component" value="Unassembled WGS sequence"/>
</dbReference>
<dbReference type="EMBL" id="WIND01000017">
    <property type="protein sequence ID" value="MSU91261.1"/>
    <property type="molecule type" value="Genomic_DNA"/>
</dbReference>
<dbReference type="InterPro" id="IPR013762">
    <property type="entry name" value="Integrase-like_cat_sf"/>
</dbReference>
<evidence type="ECO:0000259" key="2">
    <source>
        <dbReference type="Pfam" id="PF00589"/>
    </source>
</evidence>
<keyword evidence="1" id="KW-0233">DNA recombination</keyword>
<dbReference type="Gene3D" id="1.10.443.10">
    <property type="entry name" value="Intergrase catalytic core"/>
    <property type="match status" value="1"/>
</dbReference>
<sequence>MSSGVNYRQGRPVDPLRRAVAATTVTGRDTCIVGTHGKPFNSPESMRVRFRKWCDKAGLVGRSSHGVRKALAELLSESGMSSRQIMSVLSHTKAATSEIYTEKAERRLMAEQR</sequence>
<proteinExistence type="predicted"/>
<dbReference type="GO" id="GO:0015074">
    <property type="term" value="P:DNA integration"/>
    <property type="evidence" value="ECO:0007669"/>
    <property type="project" value="InterPro"/>
</dbReference>
<dbReference type="Pfam" id="PF00589">
    <property type="entry name" value="Phage_integrase"/>
    <property type="match status" value="1"/>
</dbReference>
<organism evidence="3 4">
    <name type="scientific">Halovulum marinum</name>
    <dbReference type="NCBI Taxonomy" id="2662447"/>
    <lineage>
        <taxon>Bacteria</taxon>
        <taxon>Pseudomonadati</taxon>
        <taxon>Pseudomonadota</taxon>
        <taxon>Alphaproteobacteria</taxon>
        <taxon>Rhodobacterales</taxon>
        <taxon>Paracoccaceae</taxon>
        <taxon>Halovulum</taxon>
    </lineage>
</organism>